<keyword evidence="1" id="KW-1133">Transmembrane helix</keyword>
<evidence type="ECO:0000313" key="2">
    <source>
        <dbReference type="EMBL" id="TCP30496.1"/>
    </source>
</evidence>
<dbReference type="PANTHER" id="PTHR37692">
    <property type="entry name" value="HYPOTHETICAL MEMBRANE SPANNING PROTEIN"/>
    <property type="match status" value="1"/>
</dbReference>
<keyword evidence="3" id="KW-1185">Reference proteome</keyword>
<feature type="transmembrane region" description="Helical" evidence="1">
    <location>
        <begin position="76"/>
        <end position="102"/>
    </location>
</feature>
<dbReference type="OrthoDB" id="2375575at2"/>
<proteinExistence type="predicted"/>
<protein>
    <submittedName>
        <fullName evidence="2">Putative membrane protein</fullName>
    </submittedName>
</protein>
<accession>A0A4V2SNA4</accession>
<reference evidence="2 3" key="1">
    <citation type="submission" date="2019-03" db="EMBL/GenBank/DDBJ databases">
        <title>Genomic Encyclopedia of Type Strains, Phase IV (KMG-IV): sequencing the most valuable type-strain genomes for metagenomic binning, comparative biology and taxonomic classification.</title>
        <authorList>
            <person name="Goeker M."/>
        </authorList>
    </citation>
    <scope>NUCLEOTIDE SEQUENCE [LARGE SCALE GENOMIC DNA]</scope>
    <source>
        <strain evidence="2 3">DSM 19377</strain>
    </source>
</reference>
<dbReference type="AlphaFoldDB" id="A0A4V2SNA4"/>
<feature type="transmembrane region" description="Helical" evidence="1">
    <location>
        <begin position="114"/>
        <end position="138"/>
    </location>
</feature>
<feature type="transmembrane region" description="Helical" evidence="1">
    <location>
        <begin position="39"/>
        <end position="56"/>
    </location>
</feature>
<keyword evidence="1" id="KW-0812">Transmembrane</keyword>
<organism evidence="2 3">
    <name type="scientific">Scopulibacillus darangshiensis</name>
    <dbReference type="NCBI Taxonomy" id="442528"/>
    <lineage>
        <taxon>Bacteria</taxon>
        <taxon>Bacillati</taxon>
        <taxon>Bacillota</taxon>
        <taxon>Bacilli</taxon>
        <taxon>Bacillales</taxon>
        <taxon>Sporolactobacillaceae</taxon>
        <taxon>Scopulibacillus</taxon>
    </lineage>
</organism>
<sequence>MITYVLSTISSACIQISAILIAFGWYAIRKGNKERHQKLMVTASCFALTFFIIYMSRTIFIGNVSFGGPKEWQLPYTIFLVFHIILATTGGIMGVISITLAIKKKFALHRKISPYTAVIWFGTAVTGIVVYVLLIVLWPGEMEISMLKAIFGT</sequence>
<dbReference type="PANTHER" id="PTHR37692:SF1">
    <property type="entry name" value="DUF420 DOMAIN-CONTAINING PROTEIN"/>
    <property type="match status" value="1"/>
</dbReference>
<feature type="transmembrane region" description="Helical" evidence="1">
    <location>
        <begin position="6"/>
        <end position="27"/>
    </location>
</feature>
<evidence type="ECO:0000313" key="3">
    <source>
        <dbReference type="Proteomes" id="UP000295416"/>
    </source>
</evidence>
<dbReference type="Pfam" id="PF04238">
    <property type="entry name" value="DUF420"/>
    <property type="match status" value="1"/>
</dbReference>
<name>A0A4V2SNA4_9BACL</name>
<gene>
    <name evidence="2" type="ORF">EV207_10525</name>
</gene>
<comment type="caution">
    <text evidence="2">The sequence shown here is derived from an EMBL/GenBank/DDBJ whole genome shotgun (WGS) entry which is preliminary data.</text>
</comment>
<dbReference type="EMBL" id="SLXK01000005">
    <property type="protein sequence ID" value="TCP30496.1"/>
    <property type="molecule type" value="Genomic_DNA"/>
</dbReference>
<dbReference type="RefSeq" id="WP_132744414.1">
    <property type="nucleotide sequence ID" value="NZ_SLXK01000005.1"/>
</dbReference>
<dbReference type="InterPro" id="IPR007352">
    <property type="entry name" value="DUF420"/>
</dbReference>
<keyword evidence="1" id="KW-0472">Membrane</keyword>
<dbReference type="Proteomes" id="UP000295416">
    <property type="component" value="Unassembled WGS sequence"/>
</dbReference>
<evidence type="ECO:0000256" key="1">
    <source>
        <dbReference type="SAM" id="Phobius"/>
    </source>
</evidence>